<evidence type="ECO:0000313" key="2">
    <source>
        <dbReference type="Proteomes" id="UP000586918"/>
    </source>
</evidence>
<name>A0A848DKR5_9PSEU</name>
<accession>A0A848DKR5</accession>
<dbReference type="Proteomes" id="UP000586918">
    <property type="component" value="Unassembled WGS sequence"/>
</dbReference>
<evidence type="ECO:0008006" key="3">
    <source>
        <dbReference type="Google" id="ProtNLM"/>
    </source>
</evidence>
<dbReference type="EMBL" id="JAAXKZ010000065">
    <property type="protein sequence ID" value="NMH93330.1"/>
    <property type="molecule type" value="Genomic_DNA"/>
</dbReference>
<sequence length="143" mass="15671">MSGDVDRLLAAARLERVPPDAVAAHRAIRAARRHLESAEALAEEDPDLAYTALYDAMRKACAALLQGRGLRATSRGGHLAVQNAVTALYGRTGVLRPFDRVRRRRNEVEYLGQEVHPDDVLADLPAARRIVEFAARRLDGPAP</sequence>
<organism evidence="1 2">
    <name type="scientific">Pseudonocardia bannensis</name>
    <dbReference type="NCBI Taxonomy" id="630973"/>
    <lineage>
        <taxon>Bacteria</taxon>
        <taxon>Bacillati</taxon>
        <taxon>Actinomycetota</taxon>
        <taxon>Actinomycetes</taxon>
        <taxon>Pseudonocardiales</taxon>
        <taxon>Pseudonocardiaceae</taxon>
        <taxon>Pseudonocardia</taxon>
    </lineage>
</organism>
<gene>
    <name evidence="1" type="ORF">HF519_17475</name>
</gene>
<comment type="caution">
    <text evidence="1">The sequence shown here is derived from an EMBL/GenBank/DDBJ whole genome shotgun (WGS) entry which is preliminary data.</text>
</comment>
<reference evidence="1 2" key="1">
    <citation type="submission" date="2020-04" db="EMBL/GenBank/DDBJ databases">
        <authorList>
            <person name="Klaysubun C."/>
            <person name="Duangmal K."/>
            <person name="Lipun K."/>
        </authorList>
    </citation>
    <scope>NUCLEOTIDE SEQUENCE [LARGE SCALE GENOMIC DNA]</scope>
    <source>
        <strain evidence="1 2">DSM 45300</strain>
    </source>
</reference>
<keyword evidence="2" id="KW-1185">Reference proteome</keyword>
<proteinExistence type="predicted"/>
<protein>
    <recommendedName>
        <fullName evidence="3">HEPN domain-containing protein</fullName>
    </recommendedName>
</protein>
<evidence type="ECO:0000313" key="1">
    <source>
        <dbReference type="EMBL" id="NMH93330.1"/>
    </source>
</evidence>
<dbReference type="AlphaFoldDB" id="A0A848DKR5"/>
<dbReference type="RefSeq" id="WP_169414032.1">
    <property type="nucleotide sequence ID" value="NZ_JAAXKZ010000065.1"/>
</dbReference>
<dbReference type="Gene3D" id="1.20.120.330">
    <property type="entry name" value="Nucleotidyltransferases domain 2"/>
    <property type="match status" value="1"/>
</dbReference>